<sequence length="281" mass="28960">MTAAPEPRHELLFMCADTGAVVRLTGSGRAPHVTVFLASGETLWGLAGARGSGLARVGDGRSELRVSATAALFTAPAHIVRDEPPAARPVPVNLAVTVEPSGVPVALPGRSPRTAAVVQATGSLGVGSVIYRVRGAGWASSLAAEAGEPYGSRARAVFQDRSAAYLTDGPDAAAALTRYTDLHSAPVDDFVVRGPERGPAHRLRCAVGGRSPAVVAGELRDTEQYLTVAEPAPDGAGWAWWSATPFVFVRSGVTGLGLVERTVRSASAQVPPAAEGLPDPY</sequence>
<dbReference type="EMBL" id="JBHLUH010000039">
    <property type="protein sequence ID" value="MFC0530020.1"/>
    <property type="molecule type" value="Genomic_DNA"/>
</dbReference>
<proteinExistence type="predicted"/>
<protein>
    <submittedName>
        <fullName evidence="1">Uncharacterized protein</fullName>
    </submittedName>
</protein>
<organism evidence="1 2">
    <name type="scientific">Phytohabitans kaempferiae</name>
    <dbReference type="NCBI Taxonomy" id="1620943"/>
    <lineage>
        <taxon>Bacteria</taxon>
        <taxon>Bacillati</taxon>
        <taxon>Actinomycetota</taxon>
        <taxon>Actinomycetes</taxon>
        <taxon>Micromonosporales</taxon>
        <taxon>Micromonosporaceae</taxon>
    </lineage>
</organism>
<comment type="caution">
    <text evidence="1">The sequence shown here is derived from an EMBL/GenBank/DDBJ whole genome shotgun (WGS) entry which is preliminary data.</text>
</comment>
<reference evidence="1 2" key="1">
    <citation type="submission" date="2024-09" db="EMBL/GenBank/DDBJ databases">
        <authorList>
            <person name="Sun Q."/>
            <person name="Mori K."/>
        </authorList>
    </citation>
    <scope>NUCLEOTIDE SEQUENCE [LARGE SCALE GENOMIC DNA]</scope>
    <source>
        <strain evidence="1 2">TBRC 3947</strain>
    </source>
</reference>
<evidence type="ECO:0000313" key="2">
    <source>
        <dbReference type="Proteomes" id="UP001589867"/>
    </source>
</evidence>
<dbReference type="Proteomes" id="UP001589867">
    <property type="component" value="Unassembled WGS sequence"/>
</dbReference>
<gene>
    <name evidence="1" type="ORF">ACFFIA_20360</name>
</gene>
<evidence type="ECO:0000313" key="1">
    <source>
        <dbReference type="EMBL" id="MFC0530020.1"/>
    </source>
</evidence>
<accession>A0ABV6M5P6</accession>
<name>A0ABV6M5P6_9ACTN</name>
<dbReference type="RefSeq" id="WP_377253100.1">
    <property type="nucleotide sequence ID" value="NZ_JBHLUH010000039.1"/>
</dbReference>
<keyword evidence="2" id="KW-1185">Reference proteome</keyword>